<dbReference type="AlphaFoldDB" id="A0A6A5WZV9"/>
<sequence>MYQLEGRKCSSATFSVLPSDVKLDIFDFIQSKVDQGHARLVNKEWSLIMKPRMWREFKTSLQGNITNDIHHLTPEQKSCIQKIRSLVVDVADSRSRLDVRIEKFMDLLQDDQLLEFSCSGEASLSPKHLLILLRHQSNLRTFRAHVHFQSNTFIDDVASRKTGQTSVFKSAFRFLRSLRIYVGDESQKVRQQEVALAELFLEASPLLGCLEICGWRRSWHDKMDKIPLTSVFSVTMGPRQIPRNLKRLVIADMDLSRGGNKLASTVDLSNLHSLKFEYCDNIGSFLYDVGASIRKTGTLLKVLTVRFRRWRKFCYIDPQINAMDWFLASFRGLEDLEVANWDLGIIDWRRGLATHQTLKKFLLSSPSMYFRDSTSWSNFMGYVLEQCPNLHDFACLIQGLDSARLEDMQLPTTLPDFLVAALDLAASVPTLRTLRLLYTPGLEYPTDTERQDPDTMEKTGRIASHMATLALTYLHSKGSNITMLAFSSDSRWKPGRADKNLQYCPHHYYNRRIINIGGEEIIEAVPLREYMTEYPDAAGFV</sequence>
<evidence type="ECO:0000313" key="1">
    <source>
        <dbReference type="EMBL" id="KAF2003076.1"/>
    </source>
</evidence>
<evidence type="ECO:0000313" key="2">
    <source>
        <dbReference type="Proteomes" id="UP000799779"/>
    </source>
</evidence>
<reference evidence="1" key="1">
    <citation type="journal article" date="2020" name="Stud. Mycol.">
        <title>101 Dothideomycetes genomes: a test case for predicting lifestyles and emergence of pathogens.</title>
        <authorList>
            <person name="Haridas S."/>
            <person name="Albert R."/>
            <person name="Binder M."/>
            <person name="Bloem J."/>
            <person name="Labutti K."/>
            <person name="Salamov A."/>
            <person name="Andreopoulos B."/>
            <person name="Baker S."/>
            <person name="Barry K."/>
            <person name="Bills G."/>
            <person name="Bluhm B."/>
            <person name="Cannon C."/>
            <person name="Castanera R."/>
            <person name="Culley D."/>
            <person name="Daum C."/>
            <person name="Ezra D."/>
            <person name="Gonzalez J."/>
            <person name="Henrissat B."/>
            <person name="Kuo A."/>
            <person name="Liang C."/>
            <person name="Lipzen A."/>
            <person name="Lutzoni F."/>
            <person name="Magnuson J."/>
            <person name="Mondo S."/>
            <person name="Nolan M."/>
            <person name="Ohm R."/>
            <person name="Pangilinan J."/>
            <person name="Park H.-J."/>
            <person name="Ramirez L."/>
            <person name="Alfaro M."/>
            <person name="Sun H."/>
            <person name="Tritt A."/>
            <person name="Yoshinaga Y."/>
            <person name="Zwiers L.-H."/>
            <person name="Turgeon B."/>
            <person name="Goodwin S."/>
            <person name="Spatafora J."/>
            <person name="Crous P."/>
            <person name="Grigoriev I."/>
        </authorList>
    </citation>
    <scope>NUCLEOTIDE SEQUENCE</scope>
    <source>
        <strain evidence="1">CBS 123094</strain>
    </source>
</reference>
<protein>
    <recommendedName>
        <fullName evidence="3">F-box domain-containing protein</fullName>
    </recommendedName>
</protein>
<dbReference type="EMBL" id="ML977574">
    <property type="protein sequence ID" value="KAF2003076.1"/>
    <property type="molecule type" value="Genomic_DNA"/>
</dbReference>
<keyword evidence="2" id="KW-1185">Reference proteome</keyword>
<gene>
    <name evidence="1" type="ORF">P154DRAFT_532566</name>
</gene>
<proteinExistence type="predicted"/>
<dbReference type="OrthoDB" id="3794784at2759"/>
<dbReference type="Gene3D" id="3.80.10.10">
    <property type="entry name" value="Ribonuclease Inhibitor"/>
    <property type="match status" value="1"/>
</dbReference>
<evidence type="ECO:0008006" key="3">
    <source>
        <dbReference type="Google" id="ProtNLM"/>
    </source>
</evidence>
<name>A0A6A5WZV9_9PLEO</name>
<dbReference type="Proteomes" id="UP000799779">
    <property type="component" value="Unassembled WGS sequence"/>
</dbReference>
<dbReference type="InterPro" id="IPR032675">
    <property type="entry name" value="LRR_dom_sf"/>
</dbReference>
<organism evidence="1 2">
    <name type="scientific">Amniculicola lignicola CBS 123094</name>
    <dbReference type="NCBI Taxonomy" id="1392246"/>
    <lineage>
        <taxon>Eukaryota</taxon>
        <taxon>Fungi</taxon>
        <taxon>Dikarya</taxon>
        <taxon>Ascomycota</taxon>
        <taxon>Pezizomycotina</taxon>
        <taxon>Dothideomycetes</taxon>
        <taxon>Pleosporomycetidae</taxon>
        <taxon>Pleosporales</taxon>
        <taxon>Amniculicolaceae</taxon>
        <taxon>Amniculicola</taxon>
    </lineage>
</organism>
<accession>A0A6A5WZV9</accession>